<protein>
    <submittedName>
        <fullName evidence="2">GSCFA family protein</fullName>
    </submittedName>
</protein>
<comment type="caution">
    <text evidence="2">The sequence shown here is derived from an EMBL/GenBank/DDBJ whole genome shotgun (WGS) entry which is preliminary data.</text>
</comment>
<evidence type="ECO:0000259" key="1">
    <source>
        <dbReference type="Pfam" id="PF08885"/>
    </source>
</evidence>
<reference evidence="2" key="1">
    <citation type="submission" date="2010-07" db="EMBL/GenBank/DDBJ databases">
        <authorList>
            <person name="Muzny D."/>
            <person name="Qin X."/>
            <person name="Deng J."/>
            <person name="Jiang H."/>
            <person name="Liu Y."/>
            <person name="Qu J."/>
            <person name="Song X.-Z."/>
            <person name="Zhang L."/>
            <person name="Thornton R."/>
            <person name="Coyle M."/>
            <person name="Francisco L."/>
            <person name="Jackson L."/>
            <person name="Javaid M."/>
            <person name="Korchina V."/>
            <person name="Kovar C."/>
            <person name="Mata R."/>
            <person name="Mathew T."/>
            <person name="Ngo R."/>
            <person name="Nguyen L."/>
            <person name="Nguyen N."/>
            <person name="Okwuonu G."/>
            <person name="Ongeri F."/>
            <person name="Pham C."/>
            <person name="Simmons D."/>
            <person name="Wilczek-Boney K."/>
            <person name="Hale W."/>
            <person name="Jakkamsetti A."/>
            <person name="Pham P."/>
            <person name="Ruth R."/>
            <person name="San Lucas F."/>
            <person name="Warren J."/>
            <person name="Zhang J."/>
            <person name="Zhao Z."/>
            <person name="Zhou C."/>
            <person name="Zhu D."/>
            <person name="Lee S."/>
            <person name="Bess C."/>
            <person name="Blankenburg K."/>
            <person name="Forbes L."/>
            <person name="Fu Q."/>
            <person name="Gubbala S."/>
            <person name="Hirani K."/>
            <person name="Jayaseelan J.C."/>
            <person name="Lara F."/>
            <person name="Munidasa M."/>
            <person name="Palculict T."/>
            <person name="Patil S."/>
            <person name="Pu L.-L."/>
            <person name="Saada N."/>
            <person name="Tang L."/>
            <person name="Weissenberger G."/>
            <person name="Zhu Y."/>
            <person name="Hemphill L."/>
            <person name="Shang Y."/>
            <person name="Youmans B."/>
            <person name="Ayvaz T."/>
            <person name="Ross M."/>
            <person name="Santibanez J."/>
            <person name="Aqrawi P."/>
            <person name="Gross S."/>
            <person name="Joshi V."/>
            <person name="Fowler G."/>
            <person name="Nazareth L."/>
            <person name="Reid J."/>
            <person name="Worley K."/>
            <person name="Petrosino J."/>
            <person name="Highlander S."/>
            <person name="Gibbs R."/>
        </authorList>
    </citation>
    <scope>NUCLEOTIDE SEQUENCE [LARGE SCALE GENOMIC DNA]</scope>
    <source>
        <strain evidence="2">DSM 16973</strain>
    </source>
</reference>
<dbReference type="Proteomes" id="UP000004394">
    <property type="component" value="Unassembled WGS sequence"/>
</dbReference>
<dbReference type="GO" id="GO:0016788">
    <property type="term" value="F:hydrolase activity, acting on ester bonds"/>
    <property type="evidence" value="ECO:0007669"/>
    <property type="project" value="UniProtKB-ARBA"/>
</dbReference>
<feature type="domain" description="GSCFA" evidence="1">
    <location>
        <begin position="72"/>
        <end position="210"/>
    </location>
</feature>
<dbReference type="RefSeq" id="WP_006948614.1">
    <property type="nucleotide sequence ID" value="NZ_BAJI01000013.1"/>
</dbReference>
<dbReference type="STRING" id="862515.HMPREF0658_0803"/>
<dbReference type="BioCyc" id="PMAR862515-HMP:GMOO-817-MONOMER"/>
<evidence type="ECO:0000313" key="2">
    <source>
        <dbReference type="EMBL" id="EFM02298.1"/>
    </source>
</evidence>
<gene>
    <name evidence="2" type="ORF">HMPREF0658_0803</name>
</gene>
<dbReference type="EMBL" id="AEEI01000026">
    <property type="protein sequence ID" value="EFM02298.1"/>
    <property type="molecule type" value="Genomic_DNA"/>
</dbReference>
<organism evidence="2 3">
    <name type="scientific">Hoylesella marshii DSM 16973 = JCM 13450</name>
    <dbReference type="NCBI Taxonomy" id="862515"/>
    <lineage>
        <taxon>Bacteria</taxon>
        <taxon>Pseudomonadati</taxon>
        <taxon>Bacteroidota</taxon>
        <taxon>Bacteroidia</taxon>
        <taxon>Bacteroidales</taxon>
        <taxon>Prevotellaceae</taxon>
        <taxon>Hoylesella</taxon>
    </lineage>
</organism>
<dbReference type="Pfam" id="PF08885">
    <property type="entry name" value="GSCFA"/>
    <property type="match status" value="2"/>
</dbReference>
<dbReference type="AlphaFoldDB" id="E0NRK2"/>
<keyword evidence="3" id="KW-1185">Reference proteome</keyword>
<dbReference type="Gene3D" id="3.40.50.1110">
    <property type="entry name" value="SGNH hydrolase"/>
    <property type="match status" value="1"/>
</dbReference>
<name>E0NRK2_9BACT</name>
<evidence type="ECO:0000313" key="3">
    <source>
        <dbReference type="Proteomes" id="UP000004394"/>
    </source>
</evidence>
<dbReference type="eggNOG" id="COG2755">
    <property type="taxonomic scope" value="Bacteria"/>
</dbReference>
<sequence>MKFRTSIEIERAPFNIAPCERMLFVGSCFADNMGRRFEADRFRVTANPFGVMYNPASILHTVERCTDLAPRVAVLTLGTNRVYVERLSGRIVDNCEKRPQRLFREETMNVEECTDCLQKVVALLQEACREVKVVVTVSPVRYAKYGFHGSMLSKATLLLAADKLATSHPETVVYFPAYELMNDELRDYRFYQPDMIHPSEQAVEYIYERFMETFLSSEAKQFIAAWRPIKEALGHRPFHPESDEYRIFMEQTRQKAQALAAQYGCELPEILHP</sequence>
<dbReference type="OrthoDB" id="9807687at2"/>
<feature type="domain" description="GSCFA" evidence="1">
    <location>
        <begin position="22"/>
        <end position="66"/>
    </location>
</feature>
<proteinExistence type="predicted"/>
<dbReference type="InterPro" id="IPR014982">
    <property type="entry name" value="GSCFA"/>
</dbReference>
<accession>E0NRK2</accession>
<dbReference type="InterPro" id="IPR036514">
    <property type="entry name" value="SGNH_hydro_sf"/>
</dbReference>
<dbReference type="SUPFAM" id="SSF52266">
    <property type="entry name" value="SGNH hydrolase"/>
    <property type="match status" value="1"/>
</dbReference>
<dbReference type="HOGENOM" id="CLU_075057_0_0_10"/>